<dbReference type="AlphaFoldDB" id="A0A0F9GHA7"/>
<evidence type="ECO:0000313" key="1">
    <source>
        <dbReference type="EMBL" id="KKL98239.1"/>
    </source>
</evidence>
<protein>
    <submittedName>
        <fullName evidence="1">Uncharacterized protein</fullName>
    </submittedName>
</protein>
<feature type="non-terminal residue" evidence="1">
    <location>
        <position position="1"/>
    </location>
</feature>
<name>A0A0F9GHA7_9ZZZZ</name>
<organism evidence="1">
    <name type="scientific">marine sediment metagenome</name>
    <dbReference type="NCBI Taxonomy" id="412755"/>
    <lineage>
        <taxon>unclassified sequences</taxon>
        <taxon>metagenomes</taxon>
        <taxon>ecological metagenomes</taxon>
    </lineage>
</organism>
<reference evidence="1" key="1">
    <citation type="journal article" date="2015" name="Nature">
        <title>Complex archaea that bridge the gap between prokaryotes and eukaryotes.</title>
        <authorList>
            <person name="Spang A."/>
            <person name="Saw J.H."/>
            <person name="Jorgensen S.L."/>
            <person name="Zaremba-Niedzwiedzka K."/>
            <person name="Martijn J."/>
            <person name="Lind A.E."/>
            <person name="van Eijk R."/>
            <person name="Schleper C."/>
            <person name="Guy L."/>
            <person name="Ettema T.J."/>
        </authorList>
    </citation>
    <scope>NUCLEOTIDE SEQUENCE</scope>
</reference>
<comment type="caution">
    <text evidence="1">The sequence shown here is derived from an EMBL/GenBank/DDBJ whole genome shotgun (WGS) entry which is preliminary data.</text>
</comment>
<sequence length="21" mass="2428">PKGMKPIPIEYAKKIDKIFNP</sequence>
<gene>
    <name evidence="1" type="ORF">LCGC14_1826350</name>
</gene>
<proteinExistence type="predicted"/>
<dbReference type="EMBL" id="LAZR01017967">
    <property type="protein sequence ID" value="KKL98239.1"/>
    <property type="molecule type" value="Genomic_DNA"/>
</dbReference>
<accession>A0A0F9GHA7</accession>